<comment type="caution">
    <text evidence="7">The sequence shown here is derived from an EMBL/GenBank/DDBJ whole genome shotgun (WGS) entry which is preliminary data.</text>
</comment>
<dbReference type="Gene3D" id="2.30.30.790">
    <property type="match status" value="1"/>
</dbReference>
<dbReference type="GO" id="GO:0022625">
    <property type="term" value="C:cytosolic large ribosomal subunit"/>
    <property type="evidence" value="ECO:0007669"/>
    <property type="project" value="TreeGrafter"/>
</dbReference>
<dbReference type="Pfam" id="PF01245">
    <property type="entry name" value="Ribosomal_L19"/>
    <property type="match status" value="1"/>
</dbReference>
<sequence length="115" mass="13382">MSMDNLVRIIEKDQIKDVPEFRPGDTVKVYVRFKEGNKERTQAFEGIVISMRGSGISKTFTVRRIGANGVGVERIFPLYAPIIEKIEVVRRGKVRRAKLYYLREVRGKVKIKERR</sequence>
<accession>A0A841GSS7</accession>
<protein>
    <recommendedName>
        <fullName evidence="4 5">Large ribosomal subunit protein bL19</fullName>
    </recommendedName>
</protein>
<keyword evidence="2 5" id="KW-0689">Ribosomal protein</keyword>
<name>A0A841GSS7_9BACT</name>
<dbReference type="InterPro" id="IPR018257">
    <property type="entry name" value="Ribosomal_bL19_CS"/>
</dbReference>
<dbReference type="InterPro" id="IPR008991">
    <property type="entry name" value="Translation_prot_SH3-like_sf"/>
</dbReference>
<keyword evidence="8" id="KW-1185">Reference proteome</keyword>
<dbReference type="PANTHER" id="PTHR15680">
    <property type="entry name" value="RIBOSOMAL PROTEIN L19"/>
    <property type="match status" value="1"/>
</dbReference>
<evidence type="ECO:0000256" key="6">
    <source>
        <dbReference type="RuleBase" id="RU000559"/>
    </source>
</evidence>
<dbReference type="FunFam" id="2.30.30.790:FF:000001">
    <property type="entry name" value="50S ribosomal protein L19"/>
    <property type="match status" value="1"/>
</dbReference>
<evidence type="ECO:0000256" key="1">
    <source>
        <dbReference type="ARBA" id="ARBA00005781"/>
    </source>
</evidence>
<organism evidence="7 8">
    <name type="scientific">Thermosipho japonicus</name>
    <dbReference type="NCBI Taxonomy" id="90323"/>
    <lineage>
        <taxon>Bacteria</taxon>
        <taxon>Thermotogati</taxon>
        <taxon>Thermotogota</taxon>
        <taxon>Thermotogae</taxon>
        <taxon>Thermotogales</taxon>
        <taxon>Fervidobacteriaceae</taxon>
        <taxon>Thermosipho</taxon>
    </lineage>
</organism>
<dbReference type="PANTHER" id="PTHR15680:SF9">
    <property type="entry name" value="LARGE RIBOSOMAL SUBUNIT PROTEIN BL19M"/>
    <property type="match status" value="1"/>
</dbReference>
<dbReference type="GO" id="GO:0006412">
    <property type="term" value="P:translation"/>
    <property type="evidence" value="ECO:0007669"/>
    <property type="project" value="UniProtKB-UniRule"/>
</dbReference>
<proteinExistence type="inferred from homology"/>
<dbReference type="PROSITE" id="PS01015">
    <property type="entry name" value="RIBOSOMAL_L19"/>
    <property type="match status" value="1"/>
</dbReference>
<dbReference type="InterPro" id="IPR001857">
    <property type="entry name" value="Ribosomal_bL19"/>
</dbReference>
<dbReference type="PIRSF" id="PIRSF002191">
    <property type="entry name" value="Ribosomal_L19"/>
    <property type="match status" value="1"/>
</dbReference>
<gene>
    <name evidence="5" type="primary">rplS</name>
    <name evidence="7" type="ORF">HNP65_001576</name>
</gene>
<dbReference type="SUPFAM" id="SSF50104">
    <property type="entry name" value="Translation proteins SH3-like domain"/>
    <property type="match status" value="1"/>
</dbReference>
<dbReference type="RefSeq" id="WP_126993483.1">
    <property type="nucleotide sequence ID" value="NZ_JACHEX010000004.1"/>
</dbReference>
<dbReference type="PRINTS" id="PR00061">
    <property type="entry name" value="RIBOSOMALL19"/>
</dbReference>
<dbReference type="NCBIfam" id="TIGR01024">
    <property type="entry name" value="rplS_bact"/>
    <property type="match status" value="1"/>
</dbReference>
<dbReference type="EMBL" id="JACHEX010000004">
    <property type="protein sequence ID" value="MBB6063113.1"/>
    <property type="molecule type" value="Genomic_DNA"/>
</dbReference>
<dbReference type="AlphaFoldDB" id="A0A841GSS7"/>
<reference evidence="7 8" key="1">
    <citation type="submission" date="2020-08" db="EMBL/GenBank/DDBJ databases">
        <title>Genomic Encyclopedia of Type Strains, Phase IV (KMG-IV): sequencing the most valuable type-strain genomes for metagenomic binning, comparative biology and taxonomic classification.</title>
        <authorList>
            <person name="Goeker M."/>
        </authorList>
    </citation>
    <scope>NUCLEOTIDE SEQUENCE [LARGE SCALE GENOMIC DNA]</scope>
    <source>
        <strain evidence="7 8">DSM 13481</strain>
    </source>
</reference>
<evidence type="ECO:0000256" key="4">
    <source>
        <dbReference type="ARBA" id="ARBA00035171"/>
    </source>
</evidence>
<comment type="function">
    <text evidence="5 6">This protein is located at the 30S-50S ribosomal subunit interface and may play a role in the structure and function of the aminoacyl-tRNA binding site.</text>
</comment>
<evidence type="ECO:0000256" key="3">
    <source>
        <dbReference type="ARBA" id="ARBA00023274"/>
    </source>
</evidence>
<evidence type="ECO:0000256" key="2">
    <source>
        <dbReference type="ARBA" id="ARBA00022980"/>
    </source>
</evidence>
<evidence type="ECO:0000313" key="7">
    <source>
        <dbReference type="EMBL" id="MBB6063113.1"/>
    </source>
</evidence>
<evidence type="ECO:0000313" key="8">
    <source>
        <dbReference type="Proteomes" id="UP000555828"/>
    </source>
</evidence>
<dbReference type="GO" id="GO:0003735">
    <property type="term" value="F:structural constituent of ribosome"/>
    <property type="evidence" value="ECO:0007669"/>
    <property type="project" value="InterPro"/>
</dbReference>
<comment type="similarity">
    <text evidence="1 5 6">Belongs to the bacterial ribosomal protein bL19 family.</text>
</comment>
<dbReference type="Proteomes" id="UP000555828">
    <property type="component" value="Unassembled WGS sequence"/>
</dbReference>
<dbReference type="HAMAP" id="MF_00402">
    <property type="entry name" value="Ribosomal_bL19"/>
    <property type="match status" value="1"/>
</dbReference>
<keyword evidence="3 5" id="KW-0687">Ribonucleoprotein</keyword>
<dbReference type="InterPro" id="IPR038657">
    <property type="entry name" value="Ribosomal_bL19_sf"/>
</dbReference>
<evidence type="ECO:0000256" key="5">
    <source>
        <dbReference type="HAMAP-Rule" id="MF_00402"/>
    </source>
</evidence>